<gene>
    <name evidence="1" type="ordered locus">Metok_1532</name>
</gene>
<organism evidence="1 2">
    <name type="scientific">Methanothermococcus okinawensis (strain DSM 14208 / JCM 11175 / IH1)</name>
    <dbReference type="NCBI Taxonomy" id="647113"/>
    <lineage>
        <taxon>Archaea</taxon>
        <taxon>Methanobacteriati</taxon>
        <taxon>Methanobacteriota</taxon>
        <taxon>Methanomada group</taxon>
        <taxon>Methanococci</taxon>
        <taxon>Methanococcales</taxon>
        <taxon>Methanococcaceae</taxon>
        <taxon>Methanothermococcus</taxon>
    </lineage>
</organism>
<proteinExistence type="predicted"/>
<evidence type="ECO:0000313" key="1">
    <source>
        <dbReference type="EMBL" id="AEH07495.1"/>
    </source>
</evidence>
<dbReference type="KEGG" id="mok:Metok_1532"/>
<protein>
    <recommendedName>
        <fullName evidence="3">DUF169 domain-containing protein</fullName>
    </recommendedName>
</protein>
<evidence type="ECO:0000313" key="2">
    <source>
        <dbReference type="Proteomes" id="UP000009296"/>
    </source>
</evidence>
<dbReference type="InterPro" id="IPR003748">
    <property type="entry name" value="DUF169"/>
</dbReference>
<dbReference type="AlphaFoldDB" id="F8AKG9"/>
<dbReference type="PANTHER" id="PTHR37954">
    <property type="entry name" value="BLL4979 PROTEIN"/>
    <property type="match status" value="1"/>
</dbReference>
<keyword evidence="2" id="KW-1185">Reference proteome</keyword>
<dbReference type="Pfam" id="PF02596">
    <property type="entry name" value="DUF169"/>
    <property type="match status" value="1"/>
</dbReference>
<dbReference type="EMBL" id="CP002792">
    <property type="protein sequence ID" value="AEH07495.1"/>
    <property type="molecule type" value="Genomic_DNA"/>
</dbReference>
<reference evidence="1" key="1">
    <citation type="submission" date="2011-05" db="EMBL/GenBank/DDBJ databases">
        <title>Complete sequence of chromosome of Methanothermococcus okinawensis IH1.</title>
        <authorList>
            <consortium name="US DOE Joint Genome Institute"/>
            <person name="Lucas S."/>
            <person name="Han J."/>
            <person name="Lapidus A."/>
            <person name="Cheng J.-F."/>
            <person name="Goodwin L."/>
            <person name="Pitluck S."/>
            <person name="Peters L."/>
            <person name="Mikhailova N."/>
            <person name="Held B."/>
            <person name="Han C."/>
            <person name="Tapia R."/>
            <person name="Land M."/>
            <person name="Hauser L."/>
            <person name="Kyrpides N."/>
            <person name="Ivanova N."/>
            <person name="Pagani I."/>
            <person name="Sieprawska-Lupa M."/>
            <person name="Takai K."/>
            <person name="Miyazaki J."/>
            <person name="Whitman W."/>
            <person name="Woyke T."/>
        </authorList>
    </citation>
    <scope>NUCLEOTIDE SEQUENCE</scope>
    <source>
        <strain evidence="1">IH1</strain>
    </source>
</reference>
<dbReference type="eggNOG" id="arCOG02289">
    <property type="taxonomic scope" value="Archaea"/>
</dbReference>
<accession>F8AKG9</accession>
<name>F8AKG9_METOI</name>
<dbReference type="PANTHER" id="PTHR37954:SF3">
    <property type="entry name" value="DUF169 DOMAIN-CONTAINING PROTEIN"/>
    <property type="match status" value="1"/>
</dbReference>
<sequence>MGDIMNIKEMNELGKKIQNMMGLKYPAVAVKLVKSEDEIPEGYEKLDGELRHCEMIQKARKENKKFYATIDNHLCKGGAYAMGLLQNPPEPLATGKLYKKLGNFSTDEAAMKTYEAIPKVKEPMYASVYAPLGDADFIPDSVVFLVEPKFGLRLAQGLLYKEGGRFQADFAGIQSLCADAVAAVKLRGVPNATLGCNGSRKYAKVADEEMIFAVPPEDLSKIAEAFDFFKTVWTCGSDNK</sequence>
<dbReference type="HOGENOM" id="CLU_074324_1_0_2"/>
<dbReference type="STRING" id="647113.Metok_1532"/>
<dbReference type="Proteomes" id="UP000009296">
    <property type="component" value="Chromosome"/>
</dbReference>
<evidence type="ECO:0008006" key="3">
    <source>
        <dbReference type="Google" id="ProtNLM"/>
    </source>
</evidence>